<keyword evidence="2" id="KW-1185">Reference proteome</keyword>
<sequence length="115" mass="12598">MNEIADFLRARLAEDAARQQDVWEESHHRDCESLPDVLHPNNETGACNCGLPARVLADVEAKLALIDHMVGMLTAAEGDTEVDHYGALDAAEKTLCLLAQPFAGHPDHKGEEWTP</sequence>
<name>A0A250VT85_STROL</name>
<gene>
    <name evidence="1" type="ORF">SO3561_08876</name>
</gene>
<evidence type="ECO:0000313" key="2">
    <source>
        <dbReference type="Proteomes" id="UP000217446"/>
    </source>
</evidence>
<dbReference type="Pfam" id="PF19730">
    <property type="entry name" value="DUF6221"/>
    <property type="match status" value="1"/>
</dbReference>
<dbReference type="RefSeq" id="WP_067382966.1">
    <property type="nucleotide sequence ID" value="NZ_BDQI01000034.1"/>
</dbReference>
<accession>A0A250VT85</accession>
<dbReference type="Proteomes" id="UP000217446">
    <property type="component" value="Unassembled WGS sequence"/>
</dbReference>
<dbReference type="AlphaFoldDB" id="A0A250VT85"/>
<proteinExistence type="predicted"/>
<reference evidence="2" key="1">
    <citation type="submission" date="2017-05" db="EMBL/GenBank/DDBJ databases">
        <title>Streptomyces olivochromogenes NBRC 3561 whole genome shotgun sequence.</title>
        <authorList>
            <person name="Dohra H."/>
            <person name="Kodani S."/>
        </authorList>
    </citation>
    <scope>NUCLEOTIDE SEQUENCE [LARGE SCALE GENOMIC DNA]</scope>
    <source>
        <strain evidence="2">NBRC 3561</strain>
    </source>
</reference>
<evidence type="ECO:0000313" key="1">
    <source>
        <dbReference type="EMBL" id="GAX57306.1"/>
    </source>
</evidence>
<dbReference type="EMBL" id="BDQI01000034">
    <property type="protein sequence ID" value="GAX57306.1"/>
    <property type="molecule type" value="Genomic_DNA"/>
</dbReference>
<organism evidence="1 2">
    <name type="scientific">Streptomyces olivochromogenes</name>
    <dbReference type="NCBI Taxonomy" id="1963"/>
    <lineage>
        <taxon>Bacteria</taxon>
        <taxon>Bacillati</taxon>
        <taxon>Actinomycetota</taxon>
        <taxon>Actinomycetes</taxon>
        <taxon>Kitasatosporales</taxon>
        <taxon>Streptomycetaceae</taxon>
        <taxon>Streptomyces</taxon>
    </lineage>
</organism>
<comment type="caution">
    <text evidence="1">The sequence shown here is derived from an EMBL/GenBank/DDBJ whole genome shotgun (WGS) entry which is preliminary data.</text>
</comment>
<protein>
    <submittedName>
        <fullName evidence="1">Uncharacterized protein</fullName>
    </submittedName>
</protein>
<dbReference type="InterPro" id="IPR046193">
    <property type="entry name" value="DUF6221"/>
</dbReference>
<dbReference type="STRING" id="1963.AQJ27_44945"/>